<dbReference type="Gramene" id="rna13131">
    <property type="protein sequence ID" value="RHN65306.1"/>
    <property type="gene ID" value="gene13131"/>
</dbReference>
<dbReference type="eggNOG" id="ENOG502QS4I">
    <property type="taxonomic scope" value="Eukaryota"/>
</dbReference>
<dbReference type="EMBL" id="PSQE01000003">
    <property type="protein sequence ID" value="RHN65306.1"/>
    <property type="molecule type" value="Genomic_DNA"/>
</dbReference>
<sequence length="389" mass="44109">MALDSEGGYKQNNTIYSQIFAKRRQLTGTLTSPSLPALPLPTLPFELIEEILARLPVKLLLQLRCACKSWNFLISNTKFHKKHLSLSTTHTLHCVSYSFKYVLKSYPLDSLFTNVTTTDIGQLKHSLCNVSLVGSCNGILCLAVYYVGSALIQFRLWNPSIRKLKELPPDKNSRDRLPLRGIMMYGFGYDVVNDNYKVVSVLRACECISGNFVKKDEVKVHTLGANSWKRIPMFPFAVVPIQKSGQCVSGTINWLVSKDTEKSQCFILSLDMRKDSYQKVFLPNDGKVDGCSLHLSVFRDCLTVFCGDDVWVMKEYGNNESWTKLFTILYRPAFMKAIYVFKDEQVLLKPTEDWAGDYIFNNCRDGTSKSIDFENTPEVCVESLISPCP</sequence>
<dbReference type="InterPro" id="IPR017451">
    <property type="entry name" value="F-box-assoc_interact_dom"/>
</dbReference>
<feature type="domain" description="F-box" evidence="1">
    <location>
        <begin position="37"/>
        <end position="83"/>
    </location>
</feature>
<reference evidence="2 5" key="2">
    <citation type="journal article" date="2014" name="BMC Genomics">
        <title>An improved genome release (version Mt4.0) for the model legume Medicago truncatula.</title>
        <authorList>
            <person name="Tang H."/>
            <person name="Krishnakumar V."/>
            <person name="Bidwell S."/>
            <person name="Rosen B."/>
            <person name="Chan A."/>
            <person name="Zhou S."/>
            <person name="Gentzbittel L."/>
            <person name="Childs K.L."/>
            <person name="Yandell M."/>
            <person name="Gundlach H."/>
            <person name="Mayer K.F."/>
            <person name="Schwartz D.C."/>
            <person name="Town C.D."/>
        </authorList>
    </citation>
    <scope>GENOME REANNOTATION</scope>
    <source>
        <strain evidence="4 5">cv. Jemalong A17</strain>
    </source>
</reference>
<dbReference type="STRING" id="3880.G7IV92"/>
<dbReference type="EnsemblPlants" id="AES68365">
    <property type="protein sequence ID" value="AES68365"/>
    <property type="gene ID" value="MTR_3g007430"/>
</dbReference>
<dbReference type="Proteomes" id="UP000265566">
    <property type="component" value="Chromosome 3"/>
</dbReference>
<name>G7IV92_MEDTR</name>
<reference evidence="6" key="4">
    <citation type="journal article" date="2018" name="Nat. Plants">
        <title>Whole-genome landscape of Medicago truncatula symbiotic genes.</title>
        <authorList>
            <person name="Pecrix Y."/>
            <person name="Staton S.E."/>
            <person name="Sallet E."/>
            <person name="Lelandais-Briere C."/>
            <person name="Moreau S."/>
            <person name="Carrere S."/>
            <person name="Blein T."/>
            <person name="Jardinaud M.F."/>
            <person name="Latrasse D."/>
            <person name="Zouine M."/>
            <person name="Zahm M."/>
            <person name="Kreplak J."/>
            <person name="Mayjonade B."/>
            <person name="Satge C."/>
            <person name="Perez M."/>
            <person name="Cauet S."/>
            <person name="Marande W."/>
            <person name="Chantry-Darmon C."/>
            <person name="Lopez-Roques C."/>
            <person name="Bouchez O."/>
            <person name="Berard A."/>
            <person name="Debelle F."/>
            <person name="Munos S."/>
            <person name="Bendahmane A."/>
            <person name="Berges H."/>
            <person name="Niebel A."/>
            <person name="Buitink J."/>
            <person name="Frugier F."/>
            <person name="Benhamed M."/>
            <person name="Crespi M."/>
            <person name="Gouzy J."/>
            <person name="Gamas P."/>
        </authorList>
    </citation>
    <scope>NUCLEOTIDE SEQUENCE [LARGE SCALE GENOMIC DNA]</scope>
    <source>
        <strain evidence="6">cv. Jemalong A17</strain>
    </source>
</reference>
<dbReference type="AlphaFoldDB" id="G7IV92"/>
<dbReference type="Pfam" id="PF00646">
    <property type="entry name" value="F-box"/>
    <property type="match status" value="1"/>
</dbReference>
<dbReference type="HOGENOM" id="CLU_027176_1_4_1"/>
<dbReference type="CDD" id="cd22157">
    <property type="entry name" value="F-box_AtFBW1-like"/>
    <property type="match status" value="1"/>
</dbReference>
<dbReference type="Gene3D" id="1.20.1280.50">
    <property type="match status" value="1"/>
</dbReference>
<dbReference type="InterPro" id="IPR036047">
    <property type="entry name" value="F-box-like_dom_sf"/>
</dbReference>
<dbReference type="PANTHER" id="PTHR31672">
    <property type="entry name" value="BNACNNG10540D PROTEIN"/>
    <property type="match status" value="1"/>
</dbReference>
<reference evidence="4" key="3">
    <citation type="submission" date="2015-04" db="UniProtKB">
        <authorList>
            <consortium name="EnsemblPlants"/>
        </authorList>
    </citation>
    <scope>IDENTIFICATION</scope>
    <source>
        <strain evidence="4">cv. Jemalong A17</strain>
    </source>
</reference>
<dbReference type="OMA" id="WALHITE"/>
<accession>G7IV92</accession>
<dbReference type="NCBIfam" id="TIGR01640">
    <property type="entry name" value="F_box_assoc_1"/>
    <property type="match status" value="1"/>
</dbReference>
<proteinExistence type="predicted"/>
<evidence type="ECO:0000313" key="6">
    <source>
        <dbReference type="Proteomes" id="UP000265566"/>
    </source>
</evidence>
<dbReference type="PaxDb" id="3880-AES68365"/>
<reference evidence="3" key="5">
    <citation type="journal article" date="2018" name="Nat. Plants">
        <title>Whole-genome landscape of Medicago truncatula symbiotic genes.</title>
        <authorList>
            <person name="Pecrix Y."/>
            <person name="Gamas P."/>
            <person name="Carrere S."/>
        </authorList>
    </citation>
    <scope>NUCLEOTIDE SEQUENCE</scope>
    <source>
        <tissue evidence="3">Leaves</tissue>
    </source>
</reference>
<dbReference type="PROSITE" id="PS50181">
    <property type="entry name" value="FBOX"/>
    <property type="match status" value="1"/>
</dbReference>
<dbReference type="EMBL" id="CM001219">
    <property type="protein sequence ID" value="AES68365.1"/>
    <property type="molecule type" value="Genomic_DNA"/>
</dbReference>
<dbReference type="OrthoDB" id="591557at2759"/>
<gene>
    <name evidence="4" type="primary">11408490</name>
    <name evidence="2" type="ordered locus">MTR_3g007430</name>
    <name evidence="3" type="ORF">MtrunA17_Chr3g0078471</name>
</gene>
<dbReference type="InterPro" id="IPR050796">
    <property type="entry name" value="SCF_F-box_component"/>
</dbReference>
<keyword evidence="5" id="KW-1185">Reference proteome</keyword>
<evidence type="ECO:0000313" key="4">
    <source>
        <dbReference type="EnsemblPlants" id="AES68365"/>
    </source>
</evidence>
<protein>
    <submittedName>
        <fullName evidence="2">F-box protein interaction domain protein</fullName>
    </submittedName>
    <submittedName>
        <fullName evidence="3">Putative F-box domain-containing protein</fullName>
    </submittedName>
</protein>
<dbReference type="SUPFAM" id="SSF81383">
    <property type="entry name" value="F-box domain"/>
    <property type="match status" value="1"/>
</dbReference>
<dbReference type="PANTHER" id="PTHR31672:SF13">
    <property type="entry name" value="F-BOX PROTEIN CPR30-LIKE"/>
    <property type="match status" value="1"/>
</dbReference>
<dbReference type="Proteomes" id="UP000002051">
    <property type="component" value="Chromosome 3"/>
</dbReference>
<evidence type="ECO:0000313" key="5">
    <source>
        <dbReference type="Proteomes" id="UP000002051"/>
    </source>
</evidence>
<evidence type="ECO:0000313" key="2">
    <source>
        <dbReference type="EMBL" id="AES68365.1"/>
    </source>
</evidence>
<reference evidence="2 5" key="1">
    <citation type="journal article" date="2011" name="Nature">
        <title>The Medicago genome provides insight into the evolution of rhizobial symbioses.</title>
        <authorList>
            <person name="Young N.D."/>
            <person name="Debelle F."/>
            <person name="Oldroyd G.E."/>
            <person name="Geurts R."/>
            <person name="Cannon S.B."/>
            <person name="Udvardi M.K."/>
            <person name="Benedito V.A."/>
            <person name="Mayer K.F."/>
            <person name="Gouzy J."/>
            <person name="Schoof H."/>
            <person name="Van de Peer Y."/>
            <person name="Proost S."/>
            <person name="Cook D.R."/>
            <person name="Meyers B.C."/>
            <person name="Spannagl M."/>
            <person name="Cheung F."/>
            <person name="De Mita S."/>
            <person name="Krishnakumar V."/>
            <person name="Gundlach H."/>
            <person name="Zhou S."/>
            <person name="Mudge J."/>
            <person name="Bharti A.K."/>
            <person name="Murray J.D."/>
            <person name="Naoumkina M.A."/>
            <person name="Rosen B."/>
            <person name="Silverstein K.A."/>
            <person name="Tang H."/>
            <person name="Rombauts S."/>
            <person name="Zhao P.X."/>
            <person name="Zhou P."/>
            <person name="Barbe V."/>
            <person name="Bardou P."/>
            <person name="Bechner M."/>
            <person name="Bellec A."/>
            <person name="Berger A."/>
            <person name="Berges H."/>
            <person name="Bidwell S."/>
            <person name="Bisseling T."/>
            <person name="Choisne N."/>
            <person name="Couloux A."/>
            <person name="Denny R."/>
            <person name="Deshpande S."/>
            <person name="Dai X."/>
            <person name="Doyle J.J."/>
            <person name="Dudez A.M."/>
            <person name="Farmer A.D."/>
            <person name="Fouteau S."/>
            <person name="Franken C."/>
            <person name="Gibelin C."/>
            <person name="Gish J."/>
            <person name="Goldstein S."/>
            <person name="Gonzalez A.J."/>
            <person name="Green P.J."/>
            <person name="Hallab A."/>
            <person name="Hartog M."/>
            <person name="Hua A."/>
            <person name="Humphray S.J."/>
            <person name="Jeong D.H."/>
            <person name="Jing Y."/>
            <person name="Jocker A."/>
            <person name="Kenton S.M."/>
            <person name="Kim D.J."/>
            <person name="Klee K."/>
            <person name="Lai H."/>
            <person name="Lang C."/>
            <person name="Lin S."/>
            <person name="Macmil S.L."/>
            <person name="Magdelenat G."/>
            <person name="Matthews L."/>
            <person name="McCorrison J."/>
            <person name="Monaghan E.L."/>
            <person name="Mun J.H."/>
            <person name="Najar F.Z."/>
            <person name="Nicholson C."/>
            <person name="Noirot C."/>
            <person name="O'Bleness M."/>
            <person name="Paule C.R."/>
            <person name="Poulain J."/>
            <person name="Prion F."/>
            <person name="Qin B."/>
            <person name="Qu C."/>
            <person name="Retzel E.F."/>
            <person name="Riddle C."/>
            <person name="Sallet E."/>
            <person name="Samain S."/>
            <person name="Samson N."/>
            <person name="Sanders I."/>
            <person name="Saurat O."/>
            <person name="Scarpelli C."/>
            <person name="Schiex T."/>
            <person name="Segurens B."/>
            <person name="Severin A.J."/>
            <person name="Sherrier D.J."/>
            <person name="Shi R."/>
            <person name="Sims S."/>
            <person name="Singer S.R."/>
            <person name="Sinharoy S."/>
            <person name="Sterck L."/>
            <person name="Viollet A."/>
            <person name="Wang B.B."/>
            <person name="Wang K."/>
            <person name="Wang M."/>
            <person name="Wang X."/>
            <person name="Warfsmann J."/>
            <person name="Weissenbach J."/>
            <person name="White D.D."/>
            <person name="White J.D."/>
            <person name="Wiley G.B."/>
            <person name="Wincker P."/>
            <person name="Xing Y."/>
            <person name="Yang L."/>
            <person name="Yao Z."/>
            <person name="Ying F."/>
            <person name="Zhai J."/>
            <person name="Zhou L."/>
            <person name="Zuber A."/>
            <person name="Denarie J."/>
            <person name="Dixon R.A."/>
            <person name="May G.D."/>
            <person name="Schwartz D.C."/>
            <person name="Rogers J."/>
            <person name="Quetier F."/>
            <person name="Town C.D."/>
            <person name="Roe B.A."/>
        </authorList>
    </citation>
    <scope>NUCLEOTIDE SEQUENCE [LARGE SCALE GENOMIC DNA]</scope>
    <source>
        <strain evidence="2">A17</strain>
        <strain evidence="4 5">cv. Jemalong A17</strain>
    </source>
</reference>
<evidence type="ECO:0000313" key="3">
    <source>
        <dbReference type="EMBL" id="RHN65306.1"/>
    </source>
</evidence>
<dbReference type="KEGG" id="mtr:11408490"/>
<dbReference type="Pfam" id="PF08268">
    <property type="entry name" value="FBA_3"/>
    <property type="match status" value="1"/>
</dbReference>
<dbReference type="SMART" id="SM00256">
    <property type="entry name" value="FBOX"/>
    <property type="match status" value="1"/>
</dbReference>
<evidence type="ECO:0000259" key="1">
    <source>
        <dbReference type="PROSITE" id="PS50181"/>
    </source>
</evidence>
<organism evidence="2 5">
    <name type="scientific">Medicago truncatula</name>
    <name type="common">Barrel medic</name>
    <name type="synonym">Medicago tribuloides</name>
    <dbReference type="NCBI Taxonomy" id="3880"/>
    <lineage>
        <taxon>Eukaryota</taxon>
        <taxon>Viridiplantae</taxon>
        <taxon>Streptophyta</taxon>
        <taxon>Embryophyta</taxon>
        <taxon>Tracheophyta</taxon>
        <taxon>Spermatophyta</taxon>
        <taxon>Magnoliopsida</taxon>
        <taxon>eudicotyledons</taxon>
        <taxon>Gunneridae</taxon>
        <taxon>Pentapetalae</taxon>
        <taxon>rosids</taxon>
        <taxon>fabids</taxon>
        <taxon>Fabales</taxon>
        <taxon>Fabaceae</taxon>
        <taxon>Papilionoideae</taxon>
        <taxon>50 kb inversion clade</taxon>
        <taxon>NPAAA clade</taxon>
        <taxon>Hologalegina</taxon>
        <taxon>IRL clade</taxon>
        <taxon>Trifolieae</taxon>
        <taxon>Medicago</taxon>
    </lineage>
</organism>
<dbReference type="InterPro" id="IPR013187">
    <property type="entry name" value="F-box-assoc_dom_typ3"/>
</dbReference>
<dbReference type="InterPro" id="IPR001810">
    <property type="entry name" value="F-box_dom"/>
</dbReference>